<reference evidence="1 2" key="1">
    <citation type="submission" date="2021-03" db="EMBL/GenBank/DDBJ databases">
        <title>Sequencing the genomes of 1000 actinobacteria strains.</title>
        <authorList>
            <person name="Klenk H.-P."/>
        </authorList>
    </citation>
    <scope>NUCLEOTIDE SEQUENCE [LARGE SCALE GENOMIC DNA]</scope>
    <source>
        <strain evidence="1 2">DSM 18824</strain>
    </source>
</reference>
<dbReference type="RefSeq" id="WP_209692306.1">
    <property type="nucleotide sequence ID" value="NZ_BAAAVU010000028.1"/>
</dbReference>
<dbReference type="Proteomes" id="UP000755585">
    <property type="component" value="Unassembled WGS sequence"/>
</dbReference>
<evidence type="ECO:0000313" key="2">
    <source>
        <dbReference type="Proteomes" id="UP000755585"/>
    </source>
</evidence>
<sequence>MADTGEYWLKHGDAPFATFLAVVQTHLHSEADPDNLAALKRRVQEDRPEDTELQTFQAELSQLLTGERQGLTTDAISLAADGDGWDIDDEFLGWLWNELYPSEPLPASAVTEPE</sequence>
<comment type="caution">
    <text evidence="1">The sequence shown here is derived from an EMBL/GenBank/DDBJ whole genome shotgun (WGS) entry which is preliminary data.</text>
</comment>
<organism evidence="1 2">
    <name type="scientific">Kribbella aluminosa</name>
    <dbReference type="NCBI Taxonomy" id="416017"/>
    <lineage>
        <taxon>Bacteria</taxon>
        <taxon>Bacillati</taxon>
        <taxon>Actinomycetota</taxon>
        <taxon>Actinomycetes</taxon>
        <taxon>Propionibacteriales</taxon>
        <taxon>Kribbellaceae</taxon>
        <taxon>Kribbella</taxon>
    </lineage>
</organism>
<evidence type="ECO:0000313" key="1">
    <source>
        <dbReference type="EMBL" id="MBP2349089.1"/>
    </source>
</evidence>
<accession>A0ABS4UBX4</accession>
<keyword evidence="2" id="KW-1185">Reference proteome</keyword>
<name>A0ABS4UBX4_9ACTN</name>
<dbReference type="EMBL" id="JAGINT010000001">
    <property type="protein sequence ID" value="MBP2349089.1"/>
    <property type="molecule type" value="Genomic_DNA"/>
</dbReference>
<proteinExistence type="predicted"/>
<protein>
    <recommendedName>
        <fullName evidence="3">CdiI immunity protein domain-containing protein</fullName>
    </recommendedName>
</protein>
<gene>
    <name evidence="1" type="ORF">JOF29_000172</name>
</gene>
<evidence type="ECO:0008006" key="3">
    <source>
        <dbReference type="Google" id="ProtNLM"/>
    </source>
</evidence>